<gene>
    <name evidence="2" type="ORF">BKA59DRAFT_484661</name>
</gene>
<comment type="caution">
    <text evidence="2">The sequence shown here is derived from an EMBL/GenBank/DDBJ whole genome shotgun (WGS) entry which is preliminary data.</text>
</comment>
<sequence length="275" mass="30448">MSNNQDCEVPGNGDLYGLGIRVGFYAQWLSTLIVKLFVREEIPAYRAVNLLLQLAVIVCLVFMSARRTIHSPEVMIDFWLLVGSPSSLQWGLIKRSGIVARLSRVALYAALSAYGCWFWFGGVDMLPQMPCESLVFLGGTNMDGWFRWLGKIVSVGGLVACVCVFVWISSDYWKRRSYEEAATYEGSQPKSKVQERPQTDIALLAVSISVMALSIISIEYLIIDNHLVGVNDILEPGQLIPLIVGVFGLLGTVSPLFEGALLRPQCLTMMGCHFT</sequence>
<evidence type="ECO:0000313" key="3">
    <source>
        <dbReference type="Proteomes" id="UP000813427"/>
    </source>
</evidence>
<protein>
    <submittedName>
        <fullName evidence="2">Uncharacterized protein</fullName>
    </submittedName>
</protein>
<keyword evidence="1" id="KW-1133">Transmembrane helix</keyword>
<dbReference type="AlphaFoldDB" id="A0A8K0W8U5"/>
<dbReference type="OrthoDB" id="3945378at2759"/>
<feature type="transmembrane region" description="Helical" evidence="1">
    <location>
        <begin position="75"/>
        <end position="93"/>
    </location>
</feature>
<keyword evidence="3" id="KW-1185">Reference proteome</keyword>
<organism evidence="2 3">
    <name type="scientific">Fusarium tricinctum</name>
    <dbReference type="NCBI Taxonomy" id="61284"/>
    <lineage>
        <taxon>Eukaryota</taxon>
        <taxon>Fungi</taxon>
        <taxon>Dikarya</taxon>
        <taxon>Ascomycota</taxon>
        <taxon>Pezizomycotina</taxon>
        <taxon>Sordariomycetes</taxon>
        <taxon>Hypocreomycetidae</taxon>
        <taxon>Hypocreales</taxon>
        <taxon>Nectriaceae</taxon>
        <taxon>Fusarium</taxon>
        <taxon>Fusarium tricinctum species complex</taxon>
    </lineage>
</organism>
<name>A0A8K0W8U5_9HYPO</name>
<dbReference type="Proteomes" id="UP000813427">
    <property type="component" value="Unassembled WGS sequence"/>
</dbReference>
<feature type="transmembrane region" description="Helical" evidence="1">
    <location>
        <begin position="145"/>
        <end position="168"/>
    </location>
</feature>
<feature type="transmembrane region" description="Helical" evidence="1">
    <location>
        <begin position="18"/>
        <end position="38"/>
    </location>
</feature>
<accession>A0A8K0W8U5</accession>
<keyword evidence="1" id="KW-0472">Membrane</keyword>
<evidence type="ECO:0000256" key="1">
    <source>
        <dbReference type="SAM" id="Phobius"/>
    </source>
</evidence>
<reference evidence="2" key="1">
    <citation type="journal article" date="2021" name="Nat. Commun.">
        <title>Genetic determinants of endophytism in the Arabidopsis root mycobiome.</title>
        <authorList>
            <person name="Mesny F."/>
            <person name="Miyauchi S."/>
            <person name="Thiergart T."/>
            <person name="Pickel B."/>
            <person name="Atanasova L."/>
            <person name="Karlsson M."/>
            <person name="Huettel B."/>
            <person name="Barry K.W."/>
            <person name="Haridas S."/>
            <person name="Chen C."/>
            <person name="Bauer D."/>
            <person name="Andreopoulos W."/>
            <person name="Pangilinan J."/>
            <person name="LaButti K."/>
            <person name="Riley R."/>
            <person name="Lipzen A."/>
            <person name="Clum A."/>
            <person name="Drula E."/>
            <person name="Henrissat B."/>
            <person name="Kohler A."/>
            <person name="Grigoriev I.V."/>
            <person name="Martin F.M."/>
            <person name="Hacquard S."/>
        </authorList>
    </citation>
    <scope>NUCLEOTIDE SEQUENCE</scope>
    <source>
        <strain evidence="2">MPI-SDFR-AT-0068</strain>
    </source>
</reference>
<feature type="transmembrane region" description="Helical" evidence="1">
    <location>
        <begin position="239"/>
        <end position="261"/>
    </location>
</feature>
<dbReference type="EMBL" id="JAGPXF010000006">
    <property type="protein sequence ID" value="KAH7239553.1"/>
    <property type="molecule type" value="Genomic_DNA"/>
</dbReference>
<proteinExistence type="predicted"/>
<evidence type="ECO:0000313" key="2">
    <source>
        <dbReference type="EMBL" id="KAH7239553.1"/>
    </source>
</evidence>
<feature type="transmembrane region" description="Helical" evidence="1">
    <location>
        <begin position="105"/>
        <end position="125"/>
    </location>
</feature>
<feature type="transmembrane region" description="Helical" evidence="1">
    <location>
        <begin position="50"/>
        <end position="69"/>
    </location>
</feature>
<keyword evidence="1" id="KW-0812">Transmembrane</keyword>
<feature type="transmembrane region" description="Helical" evidence="1">
    <location>
        <begin position="201"/>
        <end position="223"/>
    </location>
</feature>